<name>A0ABX8E6R1_9SPHN</name>
<evidence type="ECO:0000313" key="1">
    <source>
        <dbReference type="EMBL" id="QVM84714.1"/>
    </source>
</evidence>
<protein>
    <submittedName>
        <fullName evidence="1">Uncharacterized protein</fullName>
    </submittedName>
</protein>
<reference evidence="1 2" key="1">
    <citation type="journal article" date="2021" name="Int. J. Syst. Evol. Microbiol.">
        <title>Novosphingobium decolorationis sp. nov., an aniline blue-decolourizing bacterium isolated from East Pacific sediment.</title>
        <authorList>
            <person name="Chen X."/>
            <person name="Dong B."/>
            <person name="Chen T."/>
            <person name="Ren N."/>
            <person name="Wang J."/>
            <person name="Xu Y."/>
            <person name="Yang J."/>
            <person name="Zhu S."/>
            <person name="Chen J."/>
        </authorList>
    </citation>
    <scope>NUCLEOTIDE SEQUENCE [LARGE SCALE GENOMIC DNA]</scope>
    <source>
        <strain evidence="1 2">502str22</strain>
    </source>
</reference>
<evidence type="ECO:0000313" key="2">
    <source>
        <dbReference type="Proteomes" id="UP000677126"/>
    </source>
</evidence>
<gene>
    <name evidence="1" type="ORF">HT578_14405</name>
</gene>
<accession>A0ABX8E6R1</accession>
<sequence length="122" mass="13725">MSVTEASRDTGAETGFVSAEDDFIFADSDNISLFPEQVVDNLMHVVVALGAEMWTMRRRLMVTEKVLEKVGVSSADIEQYQPSDEDLAAWAQERDIFIKRTFGALERRGGANVKQMDFSRNM</sequence>
<dbReference type="EMBL" id="CP054856">
    <property type="protein sequence ID" value="QVM84714.1"/>
    <property type="molecule type" value="Genomic_DNA"/>
</dbReference>
<dbReference type="Proteomes" id="UP000677126">
    <property type="component" value="Chromosome"/>
</dbReference>
<organism evidence="1 2">
    <name type="scientific">Novosphingobium decolorationis</name>
    <dbReference type="NCBI Taxonomy" id="2698673"/>
    <lineage>
        <taxon>Bacteria</taxon>
        <taxon>Pseudomonadati</taxon>
        <taxon>Pseudomonadota</taxon>
        <taxon>Alphaproteobacteria</taxon>
        <taxon>Sphingomonadales</taxon>
        <taxon>Sphingomonadaceae</taxon>
        <taxon>Novosphingobium</taxon>
    </lineage>
</organism>
<keyword evidence="2" id="KW-1185">Reference proteome</keyword>
<dbReference type="RefSeq" id="WP_213500281.1">
    <property type="nucleotide sequence ID" value="NZ_CP054856.1"/>
</dbReference>
<proteinExistence type="predicted"/>